<dbReference type="RefSeq" id="WP_124910148.1">
    <property type="nucleotide sequence ID" value="NZ_RQJP01000006.1"/>
</dbReference>
<evidence type="ECO:0000313" key="9">
    <source>
        <dbReference type="Proteomes" id="UP000274271"/>
    </source>
</evidence>
<dbReference type="Pfam" id="PF00144">
    <property type="entry name" value="Beta-lactamase"/>
    <property type="match status" value="1"/>
</dbReference>
<dbReference type="GO" id="GO:0017001">
    <property type="term" value="P:antibiotic catabolic process"/>
    <property type="evidence" value="ECO:0007669"/>
    <property type="project" value="InterPro"/>
</dbReference>
<dbReference type="AlphaFoldDB" id="A0A3P1CCJ2"/>
<evidence type="ECO:0000256" key="1">
    <source>
        <dbReference type="ARBA" id="ARBA00001526"/>
    </source>
</evidence>
<dbReference type="GO" id="GO:0008800">
    <property type="term" value="F:beta-lactamase activity"/>
    <property type="evidence" value="ECO:0007669"/>
    <property type="project" value="UniProtKB-UniRule"/>
</dbReference>
<sequence>MKSLTWLFLLVALSSVAQTPETAPLDSLMARSKQYFNNQQPDSLYALMGETAHGQMSALQFSQVIQGLNAQLGRWQSAERRTVSDGIARYKATFEKGTLDFYLSRDKTGKIHTFLFKPYETAVADKTAPVLTSNLLRTGVDKQVDAVARAYIKKQNTVGLSIGILRNDSLYTYGYGETAKGNGRIPDATTLFEIGSISKTFTATLLADAVQRGLVKLDDPVNLYLPDSIPALQKDGIPVTLKTLSNHTSGLPRLPANLFITATDMTNPYKHYDRKLLYTYLKTATLSRQPGKEYEYSNLAVGLLGTILETVNKKSYEELIKERIAKPLGMAHTVVTLTESDKKMFAQGYDANTKPTSSWEFQSLVGAGGIRSSVTDLVRYVKAELGKGPKKLIDAMKQTQQMTFENGATTIGLGWHWSAKNPRPWFGHQGGTGGFVTYVAFNPSRQTAVILLTNSQTSIEELTTGFLKLAEENTK</sequence>
<evidence type="ECO:0000256" key="3">
    <source>
        <dbReference type="ARBA" id="ARBA00022801"/>
    </source>
</evidence>
<dbReference type="InterPro" id="IPR001466">
    <property type="entry name" value="Beta-lactam-related"/>
</dbReference>
<dbReference type="EMBL" id="RQJP01000006">
    <property type="protein sequence ID" value="RRB11059.1"/>
    <property type="molecule type" value="Genomic_DNA"/>
</dbReference>
<keyword evidence="9" id="KW-1185">Reference proteome</keyword>
<name>A0A3P1CCJ2_9BACT</name>
<dbReference type="SUPFAM" id="SSF56601">
    <property type="entry name" value="beta-lactamase/transpeptidase-like"/>
    <property type="match status" value="1"/>
</dbReference>
<dbReference type="EC" id="3.5.2.6" evidence="5"/>
<dbReference type="InterPro" id="IPR001586">
    <property type="entry name" value="Beta-lactam_class-C_AS"/>
</dbReference>
<dbReference type="PROSITE" id="PS00336">
    <property type="entry name" value="BETA_LACTAMASE_C"/>
    <property type="match status" value="1"/>
</dbReference>
<accession>A0A3P1CCJ2</accession>
<evidence type="ECO:0000313" key="8">
    <source>
        <dbReference type="EMBL" id="RRB11059.1"/>
    </source>
</evidence>
<dbReference type="GO" id="GO:0030288">
    <property type="term" value="C:outer membrane-bounded periplasmic space"/>
    <property type="evidence" value="ECO:0007669"/>
    <property type="project" value="InterPro"/>
</dbReference>
<dbReference type="Proteomes" id="UP000274271">
    <property type="component" value="Unassembled WGS sequence"/>
</dbReference>
<keyword evidence="4 5" id="KW-0046">Antibiotic resistance</keyword>
<keyword evidence="3 5" id="KW-0378">Hydrolase</keyword>
<organism evidence="8 9">
    <name type="scientific">Larkinella knui</name>
    <dbReference type="NCBI Taxonomy" id="2025310"/>
    <lineage>
        <taxon>Bacteria</taxon>
        <taxon>Pseudomonadati</taxon>
        <taxon>Bacteroidota</taxon>
        <taxon>Cytophagia</taxon>
        <taxon>Cytophagales</taxon>
        <taxon>Spirosomataceae</taxon>
        <taxon>Larkinella</taxon>
    </lineage>
</organism>
<dbReference type="Gene3D" id="3.40.710.10">
    <property type="entry name" value="DD-peptidase/beta-lactamase superfamily"/>
    <property type="match status" value="1"/>
</dbReference>
<feature type="domain" description="Beta-lactamase-related" evidence="7">
    <location>
        <begin position="144"/>
        <end position="463"/>
    </location>
</feature>
<proteinExistence type="inferred from homology"/>
<evidence type="ECO:0000256" key="2">
    <source>
        <dbReference type="ARBA" id="ARBA00007840"/>
    </source>
</evidence>
<dbReference type="PANTHER" id="PTHR46825:SF8">
    <property type="entry name" value="BETA-LACTAMASE-RELATED"/>
    <property type="match status" value="1"/>
</dbReference>
<gene>
    <name evidence="8" type="ORF">EHT87_28385</name>
</gene>
<dbReference type="GO" id="GO:0046677">
    <property type="term" value="P:response to antibiotic"/>
    <property type="evidence" value="ECO:0007669"/>
    <property type="project" value="UniProtKB-UniRule"/>
</dbReference>
<comment type="catalytic activity">
    <reaction evidence="1 5">
        <text>a beta-lactam + H2O = a substituted beta-amino acid</text>
        <dbReference type="Rhea" id="RHEA:20401"/>
        <dbReference type="ChEBI" id="CHEBI:15377"/>
        <dbReference type="ChEBI" id="CHEBI:35627"/>
        <dbReference type="ChEBI" id="CHEBI:140347"/>
        <dbReference type="EC" id="3.5.2.6"/>
    </reaction>
</comment>
<evidence type="ECO:0000259" key="7">
    <source>
        <dbReference type="Pfam" id="PF00144"/>
    </source>
</evidence>
<evidence type="ECO:0000256" key="4">
    <source>
        <dbReference type="ARBA" id="ARBA00023251"/>
    </source>
</evidence>
<reference evidence="8 9" key="1">
    <citation type="submission" date="2018-11" db="EMBL/GenBank/DDBJ databases">
        <authorList>
            <person name="Zhou Z."/>
            <person name="Wang G."/>
        </authorList>
    </citation>
    <scope>NUCLEOTIDE SEQUENCE [LARGE SCALE GENOMIC DNA]</scope>
    <source>
        <strain evidence="8 9">KCTC42998</strain>
    </source>
</reference>
<dbReference type="PANTHER" id="PTHR46825">
    <property type="entry name" value="D-ALANYL-D-ALANINE-CARBOXYPEPTIDASE/ENDOPEPTIDASE AMPH"/>
    <property type="match status" value="1"/>
</dbReference>
<comment type="similarity">
    <text evidence="2 5">Belongs to the class-C beta-lactamase family.</text>
</comment>
<feature type="signal peptide" evidence="6">
    <location>
        <begin position="1"/>
        <end position="17"/>
    </location>
</feature>
<dbReference type="InterPro" id="IPR012338">
    <property type="entry name" value="Beta-lactam/transpept-like"/>
</dbReference>
<comment type="caution">
    <text evidence="8">The sequence shown here is derived from an EMBL/GenBank/DDBJ whole genome shotgun (WGS) entry which is preliminary data.</text>
</comment>
<dbReference type="OrthoDB" id="9793489at2"/>
<feature type="chain" id="PRO_5018253836" description="Beta-lactamase" evidence="6">
    <location>
        <begin position="18"/>
        <end position="475"/>
    </location>
</feature>
<evidence type="ECO:0000256" key="5">
    <source>
        <dbReference type="RuleBase" id="RU361140"/>
    </source>
</evidence>
<dbReference type="InterPro" id="IPR050491">
    <property type="entry name" value="AmpC-like"/>
</dbReference>
<protein>
    <recommendedName>
        <fullName evidence="5">Beta-lactamase</fullName>
        <ecNumber evidence="5">3.5.2.6</ecNumber>
    </recommendedName>
</protein>
<keyword evidence="6" id="KW-0732">Signal</keyword>
<evidence type="ECO:0000256" key="6">
    <source>
        <dbReference type="SAM" id="SignalP"/>
    </source>
</evidence>